<name>A0A4Y2FSY9_ARAVE</name>
<dbReference type="AlphaFoldDB" id="A0A4Y2FSY9"/>
<evidence type="ECO:0000256" key="1">
    <source>
        <dbReference type="SAM" id="Phobius"/>
    </source>
</evidence>
<proteinExistence type="predicted"/>
<sequence length="92" mass="10770">MSVERSLVSIVKMRHLNVGCITGSLLVLLYMMIWLYLEKSSKKRLSLSVRNVIFPDTVNRYICGYQRLKTDIETRIKSTLQCRNEKHIKLPV</sequence>
<dbReference type="EMBL" id="BGPR01001071">
    <property type="protein sequence ID" value="GBM44630.1"/>
    <property type="molecule type" value="Genomic_DNA"/>
</dbReference>
<keyword evidence="1" id="KW-1133">Transmembrane helix</keyword>
<keyword evidence="1" id="KW-0472">Membrane</keyword>
<evidence type="ECO:0000313" key="2">
    <source>
        <dbReference type="EMBL" id="GBM44630.1"/>
    </source>
</evidence>
<protein>
    <submittedName>
        <fullName evidence="2">Uncharacterized protein</fullName>
    </submittedName>
</protein>
<feature type="transmembrane region" description="Helical" evidence="1">
    <location>
        <begin position="16"/>
        <end position="37"/>
    </location>
</feature>
<keyword evidence="1" id="KW-0812">Transmembrane</keyword>
<organism evidence="2 3">
    <name type="scientific">Araneus ventricosus</name>
    <name type="common">Orbweaver spider</name>
    <name type="synonym">Epeira ventricosa</name>
    <dbReference type="NCBI Taxonomy" id="182803"/>
    <lineage>
        <taxon>Eukaryota</taxon>
        <taxon>Metazoa</taxon>
        <taxon>Ecdysozoa</taxon>
        <taxon>Arthropoda</taxon>
        <taxon>Chelicerata</taxon>
        <taxon>Arachnida</taxon>
        <taxon>Araneae</taxon>
        <taxon>Araneomorphae</taxon>
        <taxon>Entelegynae</taxon>
        <taxon>Araneoidea</taxon>
        <taxon>Araneidae</taxon>
        <taxon>Araneus</taxon>
    </lineage>
</organism>
<comment type="caution">
    <text evidence="2">The sequence shown here is derived from an EMBL/GenBank/DDBJ whole genome shotgun (WGS) entry which is preliminary data.</text>
</comment>
<reference evidence="2 3" key="1">
    <citation type="journal article" date="2019" name="Sci. Rep.">
        <title>Orb-weaving spider Araneus ventricosus genome elucidates the spidroin gene catalogue.</title>
        <authorList>
            <person name="Kono N."/>
            <person name="Nakamura H."/>
            <person name="Ohtoshi R."/>
            <person name="Moran D.A.P."/>
            <person name="Shinohara A."/>
            <person name="Yoshida Y."/>
            <person name="Fujiwara M."/>
            <person name="Mori M."/>
            <person name="Tomita M."/>
            <person name="Arakawa K."/>
        </authorList>
    </citation>
    <scope>NUCLEOTIDE SEQUENCE [LARGE SCALE GENOMIC DNA]</scope>
</reference>
<gene>
    <name evidence="2" type="ORF">AVEN_37117_1</name>
</gene>
<evidence type="ECO:0000313" key="3">
    <source>
        <dbReference type="Proteomes" id="UP000499080"/>
    </source>
</evidence>
<dbReference type="Proteomes" id="UP000499080">
    <property type="component" value="Unassembled WGS sequence"/>
</dbReference>
<keyword evidence="3" id="KW-1185">Reference proteome</keyword>
<accession>A0A4Y2FSY9</accession>